<feature type="transmembrane region" description="Helical" evidence="2">
    <location>
        <begin position="72"/>
        <end position="88"/>
    </location>
</feature>
<keyword evidence="2" id="KW-1133">Transmembrane helix</keyword>
<evidence type="ECO:0000256" key="2">
    <source>
        <dbReference type="SAM" id="Phobius"/>
    </source>
</evidence>
<feature type="transmembrane region" description="Helical" evidence="2">
    <location>
        <begin position="555"/>
        <end position="572"/>
    </location>
</feature>
<dbReference type="GO" id="GO:0005886">
    <property type="term" value="C:plasma membrane"/>
    <property type="evidence" value="ECO:0007669"/>
    <property type="project" value="UniProtKB-SubCell"/>
</dbReference>
<feature type="transmembrane region" description="Helical" evidence="2">
    <location>
        <begin position="584"/>
        <end position="607"/>
    </location>
</feature>
<dbReference type="NCBIfam" id="TIGR02123">
    <property type="entry name" value="TRAP_fused"/>
    <property type="match status" value="1"/>
</dbReference>
<feature type="transmembrane region" description="Helical" evidence="2">
    <location>
        <begin position="391"/>
        <end position="411"/>
    </location>
</feature>
<accession>A0A7C9K555</accession>
<feature type="transmembrane region" description="Helical" evidence="2">
    <location>
        <begin position="519"/>
        <end position="543"/>
    </location>
</feature>
<feature type="domain" description="TRAP C4-dicarboxylate transport system permease DctM subunit" evidence="3">
    <location>
        <begin position="143"/>
        <end position="577"/>
    </location>
</feature>
<keyword evidence="1" id="KW-0997">Cell inner membrane</keyword>
<evidence type="ECO:0000259" key="3">
    <source>
        <dbReference type="Pfam" id="PF06808"/>
    </source>
</evidence>
<dbReference type="GO" id="GO:0022857">
    <property type="term" value="F:transmembrane transporter activity"/>
    <property type="evidence" value="ECO:0007669"/>
    <property type="project" value="UniProtKB-UniRule"/>
</dbReference>
<feature type="transmembrane region" description="Helical" evidence="2">
    <location>
        <begin position="197"/>
        <end position="220"/>
    </location>
</feature>
<feature type="transmembrane region" description="Helical" evidence="2">
    <location>
        <begin position="318"/>
        <end position="341"/>
    </location>
</feature>
<keyword evidence="1" id="KW-1003">Cell membrane</keyword>
<comment type="caution">
    <text evidence="4">The sequence shown here is derived from an EMBL/GenBank/DDBJ whole genome shotgun (WGS) entry which is preliminary data.</text>
</comment>
<evidence type="ECO:0000256" key="1">
    <source>
        <dbReference type="RuleBase" id="RU369079"/>
    </source>
</evidence>
<dbReference type="Pfam" id="PF06808">
    <property type="entry name" value="DctM"/>
    <property type="match status" value="1"/>
</dbReference>
<protein>
    <submittedName>
        <fullName evidence="4">TRAP transporter fused permease subunit</fullName>
    </submittedName>
</protein>
<feature type="transmembrane region" description="Helical" evidence="2">
    <location>
        <begin position="155"/>
        <end position="177"/>
    </location>
</feature>
<dbReference type="PANTHER" id="PTHR43849">
    <property type="entry name" value="BLL3936 PROTEIN"/>
    <property type="match status" value="1"/>
</dbReference>
<feature type="transmembrane region" description="Helical" evidence="2">
    <location>
        <begin position="100"/>
        <end position="119"/>
    </location>
</feature>
<dbReference type="OrthoDB" id="9759894at2"/>
<comment type="subcellular location">
    <subcellularLocation>
        <location evidence="1">Cell inner membrane</location>
        <topology evidence="1">Multi-pass membrane protein</topology>
    </subcellularLocation>
</comment>
<proteinExistence type="predicted"/>
<organism evidence="4 5">
    <name type="scientific">Vreelandella alkaliphila</name>
    <dbReference type="NCBI Taxonomy" id="272774"/>
    <lineage>
        <taxon>Bacteria</taxon>
        <taxon>Pseudomonadati</taxon>
        <taxon>Pseudomonadota</taxon>
        <taxon>Gammaproteobacteria</taxon>
        <taxon>Oceanospirillales</taxon>
        <taxon>Halomonadaceae</taxon>
        <taxon>Vreelandella</taxon>
    </lineage>
</organism>
<dbReference type="PANTHER" id="PTHR43849:SF2">
    <property type="entry name" value="BLL3936 PROTEIN"/>
    <property type="match status" value="1"/>
</dbReference>
<feature type="transmembrane region" description="Helical" evidence="2">
    <location>
        <begin position="431"/>
        <end position="457"/>
    </location>
</feature>
<reference evidence="4 5" key="1">
    <citation type="submission" date="2020-01" db="EMBL/GenBank/DDBJ databases">
        <title>Whole genome sequencing of Halomonas alkaliphila strain LS44.</title>
        <authorList>
            <person name="Kumar S."/>
            <person name="Paul D."/>
            <person name="Shouche Y."/>
            <person name="Suryavanshi M.V."/>
        </authorList>
    </citation>
    <scope>NUCLEOTIDE SEQUENCE [LARGE SCALE GENOMIC DNA]</scope>
    <source>
        <strain evidence="4 5">LS44</strain>
    </source>
</reference>
<keyword evidence="2" id="KW-0472">Membrane</keyword>
<feature type="transmembrane region" description="Helical" evidence="2">
    <location>
        <begin position="286"/>
        <end position="312"/>
    </location>
</feature>
<keyword evidence="2" id="KW-0812">Transmembrane</keyword>
<dbReference type="RefSeq" id="WP_162218532.1">
    <property type="nucleotide sequence ID" value="NZ_JAAEHK010000010.1"/>
</dbReference>
<gene>
    <name evidence="4" type="ORF">GPL32_08990</name>
</gene>
<comment type="function">
    <text evidence="1">Part of the tripartite ATP-independent periplasmic (TRAP) transport system.</text>
</comment>
<name>A0A7C9K555_9GAMM</name>
<evidence type="ECO:0000313" key="4">
    <source>
        <dbReference type="EMBL" id="NDL70642.1"/>
    </source>
</evidence>
<feature type="transmembrane region" description="Helical" evidence="2">
    <location>
        <begin position="463"/>
        <end position="486"/>
    </location>
</feature>
<feature type="transmembrane region" description="Helical" evidence="2">
    <location>
        <begin position="42"/>
        <end position="60"/>
    </location>
</feature>
<evidence type="ECO:0000313" key="5">
    <source>
        <dbReference type="Proteomes" id="UP000480312"/>
    </source>
</evidence>
<dbReference type="Proteomes" id="UP000480312">
    <property type="component" value="Unassembled WGS sequence"/>
</dbReference>
<dbReference type="AlphaFoldDB" id="A0A7C9K555"/>
<dbReference type="InterPro" id="IPR010656">
    <property type="entry name" value="DctM"/>
</dbReference>
<dbReference type="EMBL" id="JAAEHK010000010">
    <property type="protein sequence ID" value="NDL70642.1"/>
    <property type="molecule type" value="Genomic_DNA"/>
</dbReference>
<dbReference type="InterPro" id="IPR011853">
    <property type="entry name" value="TRAP_DctM-Dct_fused"/>
</dbReference>
<sequence length="660" mass="70809">MAQNKNGTESPNPSDETARLAEVDTSIDEEGRTDRMLMGWQGWFFAGVAVAFSSFHLYTAYFGNLPHMQQRALHGLFGVVLALAFFSLRPGRKYSTLPWYDWALIVCAILPMGYVLLNWQDMFRARLFPETHHLVLTLMAVGVFLEACRRVLGWSLVILALAALAYAMLGHLIPGTWGHAGFSPERMASRLFMADSGLWGMLPGLSATVISIFILFGLIVMGTGGGQAFMNAALVLAGRQVGGAAKVATIGSSLMGTISGSGMANAAATGSLTIPMMRKLGYRREFAVGVEATASTGGQLMPPIMGAGAFVMAEIVGIPYLTIVMAAIIPAILFYLGNFWVIHLSARKEGIAPVPAERIPGARATFTIMFFLQLIMPIGLMIWFLMSGYSIAYAGSQAVLATLIVFFFVNWEFGLKEKCLIFLEILRKAGISLAMMAVLAFVAQIIVSMISATGIGVKFTDMMVFFGGQSLFLVLIMAMLACIILGMGMPTTAAYVLSASLAAPALIALDVPALHAHLFAFYFAILATITPPVCTAIYAASAIAEIRWTRAVPDTMKLGWVAFTIPFMFVYSPQLLLEGTPLEIMLVATVKAIGVLALATATINYFATGLSVAQRVMAFAGAFMLITPGWETNIAGLSLTLAAMILNLRAHRTAVGTPVV</sequence>
<feature type="transmembrane region" description="Helical" evidence="2">
    <location>
        <begin position="493"/>
        <end position="513"/>
    </location>
</feature>
<feature type="transmembrane region" description="Helical" evidence="2">
    <location>
        <begin position="362"/>
        <end position="385"/>
    </location>
</feature>
<keyword evidence="1" id="KW-0813">Transport</keyword>